<gene>
    <name evidence="2" type="ORF">HYFRA_00006081</name>
</gene>
<evidence type="ECO:0000313" key="2">
    <source>
        <dbReference type="EMBL" id="CAG8954453.1"/>
    </source>
</evidence>
<dbReference type="AlphaFoldDB" id="A0A9N9KX60"/>
<dbReference type="SUPFAM" id="SSF51316">
    <property type="entry name" value="Mss4-like"/>
    <property type="match status" value="2"/>
</dbReference>
<keyword evidence="3" id="KW-1185">Reference proteome</keyword>
<accession>A0A9N9KX60</accession>
<comment type="caution">
    <text evidence="2">The sequence shown here is derived from an EMBL/GenBank/DDBJ whole genome shotgun (WGS) entry which is preliminary data.</text>
</comment>
<reference evidence="2" key="1">
    <citation type="submission" date="2021-07" db="EMBL/GenBank/DDBJ databases">
        <authorList>
            <person name="Durling M."/>
        </authorList>
    </citation>
    <scope>NUCLEOTIDE SEQUENCE</scope>
</reference>
<feature type="region of interest" description="Disordered" evidence="1">
    <location>
        <begin position="89"/>
        <end position="112"/>
    </location>
</feature>
<dbReference type="Gene3D" id="2.170.150.70">
    <property type="match status" value="1"/>
</dbReference>
<sequence length="219" mass="24486">MPLPPESLQVGGGCNCGAIRYKISIPPLEQRPLHPHSASEDPVHLPFSCIDHCNDCRRATGAIPPIAFCTPISMITSFLVIRSKASLPLDPSKRDPDSKSNEERTSWEPAKKHFHSGTIDRDSFLDFYDSSVGRRRWFCNRCGTNVAYLAFPMPEGWQPDMLDLFLGTVDREDLVGGILAPTRQLWWDCGIDWVKEISISGAGALPRHPRYKPDEDILG</sequence>
<proteinExistence type="predicted"/>
<dbReference type="OrthoDB" id="5422068at2759"/>
<evidence type="ECO:0008006" key="4">
    <source>
        <dbReference type="Google" id="ProtNLM"/>
    </source>
</evidence>
<organism evidence="2 3">
    <name type="scientific">Hymenoscyphus fraxineus</name>
    <dbReference type="NCBI Taxonomy" id="746836"/>
    <lineage>
        <taxon>Eukaryota</taxon>
        <taxon>Fungi</taxon>
        <taxon>Dikarya</taxon>
        <taxon>Ascomycota</taxon>
        <taxon>Pezizomycotina</taxon>
        <taxon>Leotiomycetes</taxon>
        <taxon>Helotiales</taxon>
        <taxon>Helotiaceae</taxon>
        <taxon>Hymenoscyphus</taxon>
    </lineage>
</organism>
<protein>
    <recommendedName>
        <fullName evidence="4">CENP-V/GFA domain-containing protein</fullName>
    </recommendedName>
</protein>
<evidence type="ECO:0000256" key="1">
    <source>
        <dbReference type="SAM" id="MobiDB-lite"/>
    </source>
</evidence>
<dbReference type="Proteomes" id="UP000696280">
    <property type="component" value="Unassembled WGS sequence"/>
</dbReference>
<name>A0A9N9KX60_9HELO</name>
<evidence type="ECO:0000313" key="3">
    <source>
        <dbReference type="Proteomes" id="UP000696280"/>
    </source>
</evidence>
<feature type="compositionally biased region" description="Basic and acidic residues" evidence="1">
    <location>
        <begin position="91"/>
        <end position="111"/>
    </location>
</feature>
<dbReference type="EMBL" id="CAJVRL010000056">
    <property type="protein sequence ID" value="CAG8954453.1"/>
    <property type="molecule type" value="Genomic_DNA"/>
</dbReference>
<dbReference type="InterPro" id="IPR011057">
    <property type="entry name" value="Mss4-like_sf"/>
</dbReference>